<reference evidence="2" key="1">
    <citation type="submission" date="2022-03" db="EMBL/GenBank/DDBJ databases">
        <title>Genome Sequence of a New Salmonella enterica Strain (Salmonella Abeokuta) isolated from Poultry Feed in Nigeria.</title>
        <authorList>
            <person name="Fagbamila I."/>
            <person name="Barco L."/>
            <person name="Monorella C."/>
            <person name="Beld M.V.D."/>
            <person name="Mooijman K."/>
            <person name="Hernandez-Segura A."/>
            <person name="Orsini M."/>
            <person name="Ajayi O."/>
            <person name="Ngulukun S."/>
            <person name="Jambalang A.-R."/>
            <person name="Sati N."/>
            <person name="Emmennaa P."/>
            <person name="Ankeli P."/>
            <person name="Muhammad M."/>
        </authorList>
    </citation>
    <scope>NUCLEOTIDE SEQUENCE</scope>
    <source>
        <strain evidence="2">OG19FER4</strain>
    </source>
</reference>
<accession>A0A8T9IP90</accession>
<feature type="domain" description="Lambda-like tail fibre protein N-terminal" evidence="1">
    <location>
        <begin position="3"/>
        <end position="126"/>
    </location>
</feature>
<name>A0A8T9IP90_SALET</name>
<dbReference type="SUPFAM" id="SSF49464">
    <property type="entry name" value="Carboxypeptidase regulatory domain-like"/>
    <property type="match status" value="1"/>
</dbReference>
<dbReference type="RefSeq" id="WP_242106014.1">
    <property type="nucleotide sequence ID" value="NZ_CP093445.1"/>
</dbReference>
<evidence type="ECO:0000259" key="1">
    <source>
        <dbReference type="Pfam" id="PF08400"/>
    </source>
</evidence>
<gene>
    <name evidence="2" type="ORF">MOV10_09665</name>
</gene>
<dbReference type="InterPro" id="IPR013609">
    <property type="entry name" value="Stf-like_N"/>
</dbReference>
<evidence type="ECO:0000313" key="2">
    <source>
        <dbReference type="EMBL" id="UNO35814.1"/>
    </source>
</evidence>
<proteinExistence type="predicted"/>
<dbReference type="InterPro" id="IPR008969">
    <property type="entry name" value="CarboxyPept-like_regulatory"/>
</dbReference>
<dbReference type="EMBL" id="CP093445">
    <property type="protein sequence ID" value="UNO35814.1"/>
    <property type="molecule type" value="Genomic_DNA"/>
</dbReference>
<dbReference type="AlphaFoldDB" id="A0A8T9IP90"/>
<sequence>MAKIAGIYANGFGAPVPGVKLVLTARTTSAGVIMTTNAAQTTGADGSYSFDMLSGVYVVTASGAYLGVINVCPDSQDGTLNDYLTNFSADELTPAALAEIQELVKEARDAAVAAQSSAVAAEASKTAAAGSASAAEASAEDAAASAAASAAAAKESADQANSIKSPGDPGTYVFAATQTFGSGTIYREFGGTMKGSALMPACVVEDQSGETNWGVIKNKSVHPAFSGTWSCCGVAANGYGVSLWLRIDTPELLSTKLRSGYRQQRVRNCCYANASNTAIDCEIDTVQGWLPFTASPNDSTEYGPKIYAAAIAGDYGDVLEYAG</sequence>
<organism evidence="2">
    <name type="scientific">Salmonella enterica subsp. enterica serovar Abeokuta</name>
    <dbReference type="NCBI Taxonomy" id="2926665"/>
    <lineage>
        <taxon>Bacteria</taxon>
        <taxon>Pseudomonadati</taxon>
        <taxon>Pseudomonadota</taxon>
        <taxon>Gammaproteobacteria</taxon>
        <taxon>Enterobacterales</taxon>
        <taxon>Enterobacteriaceae</taxon>
        <taxon>Salmonella</taxon>
    </lineage>
</organism>
<dbReference type="Pfam" id="PF08400">
    <property type="entry name" value="phage_tail_N"/>
    <property type="match status" value="1"/>
</dbReference>
<protein>
    <submittedName>
        <fullName evidence="2">Prophage tail fiber N-terminal domain-containing protein</fullName>
    </submittedName>
</protein>